<organism evidence="1 2">
    <name type="scientific">Trichinella murrelli</name>
    <dbReference type="NCBI Taxonomy" id="144512"/>
    <lineage>
        <taxon>Eukaryota</taxon>
        <taxon>Metazoa</taxon>
        <taxon>Ecdysozoa</taxon>
        <taxon>Nematoda</taxon>
        <taxon>Enoplea</taxon>
        <taxon>Dorylaimia</taxon>
        <taxon>Trichinellida</taxon>
        <taxon>Trichinellidae</taxon>
        <taxon>Trichinella</taxon>
    </lineage>
</organism>
<evidence type="ECO:0008006" key="3">
    <source>
        <dbReference type="Google" id="ProtNLM"/>
    </source>
</evidence>
<sequence>MVLMKSQSGKYGIKVWVAADVEHRYTYNYHGYAGKIYDHPEKKRQGQFYHGITVNSFYTDFELIEDLLKHKLTLTRTLRKNKPWRQRAIRKTLYKCEVCRNDA</sequence>
<protein>
    <recommendedName>
        <fullName evidence="3">PiggyBac transposable element-derived protein domain-containing protein</fullName>
    </recommendedName>
</protein>
<dbReference type="AlphaFoldDB" id="A0A0V0TNZ0"/>
<reference evidence="1 2" key="1">
    <citation type="submission" date="2015-01" db="EMBL/GenBank/DDBJ databases">
        <title>Evolution of Trichinella species and genotypes.</title>
        <authorList>
            <person name="Korhonen P.K."/>
            <person name="Edoardo P."/>
            <person name="Giuseppe L.R."/>
            <person name="Gasser R.B."/>
        </authorList>
    </citation>
    <scope>NUCLEOTIDE SEQUENCE [LARGE SCALE GENOMIC DNA]</scope>
    <source>
        <strain evidence="1">ISS417</strain>
    </source>
</reference>
<keyword evidence="2" id="KW-1185">Reference proteome</keyword>
<name>A0A0V0TNZ0_9BILA</name>
<gene>
    <name evidence="1" type="ORF">T05_12942</name>
</gene>
<dbReference type="Proteomes" id="UP000055048">
    <property type="component" value="Unassembled WGS sequence"/>
</dbReference>
<dbReference type="STRING" id="144512.A0A0V0TNZ0"/>
<proteinExistence type="predicted"/>
<accession>A0A0V0TNZ0</accession>
<evidence type="ECO:0000313" key="2">
    <source>
        <dbReference type="Proteomes" id="UP000055048"/>
    </source>
</evidence>
<dbReference type="EMBL" id="JYDJ01000191">
    <property type="protein sequence ID" value="KRX40712.1"/>
    <property type="molecule type" value="Genomic_DNA"/>
</dbReference>
<comment type="caution">
    <text evidence="1">The sequence shown here is derived from an EMBL/GenBank/DDBJ whole genome shotgun (WGS) entry which is preliminary data.</text>
</comment>
<evidence type="ECO:0000313" key="1">
    <source>
        <dbReference type="EMBL" id="KRX40712.1"/>
    </source>
</evidence>